<proteinExistence type="predicted"/>
<keyword evidence="1" id="KW-0472">Membrane</keyword>
<dbReference type="EMBL" id="JAIWYP010000004">
    <property type="protein sequence ID" value="KAH3843247.1"/>
    <property type="molecule type" value="Genomic_DNA"/>
</dbReference>
<evidence type="ECO:0000256" key="1">
    <source>
        <dbReference type="SAM" id="Phobius"/>
    </source>
</evidence>
<comment type="caution">
    <text evidence="2">The sequence shown here is derived from an EMBL/GenBank/DDBJ whole genome shotgun (WGS) entry which is preliminary data.</text>
</comment>
<feature type="transmembrane region" description="Helical" evidence="1">
    <location>
        <begin position="147"/>
        <end position="166"/>
    </location>
</feature>
<reference evidence="2" key="2">
    <citation type="submission" date="2020-11" db="EMBL/GenBank/DDBJ databases">
        <authorList>
            <person name="McCartney M.A."/>
            <person name="Auch B."/>
            <person name="Kono T."/>
            <person name="Mallez S."/>
            <person name="Becker A."/>
            <person name="Gohl D.M."/>
            <person name="Silverstein K.A.T."/>
            <person name="Koren S."/>
            <person name="Bechman K.B."/>
            <person name="Herman A."/>
            <person name="Abrahante J.E."/>
            <person name="Garbe J."/>
        </authorList>
    </citation>
    <scope>NUCLEOTIDE SEQUENCE</scope>
    <source>
        <strain evidence="2">Duluth1</strain>
        <tissue evidence="2">Whole animal</tissue>
    </source>
</reference>
<sequence>MPWRIVLKTESCLVTKPSQLSSFNGRKLRLLGTNKCCSPLSDVLVCLVLRVGNAEQSSDTFMFECLYHAFCVRVKRPGLAAKEYDGDYEGRLEHVLGKLMEQLVHNMHSLAIAAVAMAIFIRTSAALVPSLNRVAPKYLKLVTSSSFLLFMVMCALMLVMLFTMVFDFPLLTSIPYAPALS</sequence>
<name>A0A9D4KNL4_DREPO</name>
<keyword evidence="1" id="KW-1133">Transmembrane helix</keyword>
<evidence type="ECO:0000313" key="2">
    <source>
        <dbReference type="EMBL" id="KAH3843247.1"/>
    </source>
</evidence>
<dbReference type="Proteomes" id="UP000828390">
    <property type="component" value="Unassembled WGS sequence"/>
</dbReference>
<reference evidence="2" key="1">
    <citation type="journal article" date="2019" name="bioRxiv">
        <title>The Genome of the Zebra Mussel, Dreissena polymorpha: A Resource for Invasive Species Research.</title>
        <authorList>
            <person name="McCartney M.A."/>
            <person name="Auch B."/>
            <person name="Kono T."/>
            <person name="Mallez S."/>
            <person name="Zhang Y."/>
            <person name="Obille A."/>
            <person name="Becker A."/>
            <person name="Abrahante J.E."/>
            <person name="Garbe J."/>
            <person name="Badalamenti J.P."/>
            <person name="Herman A."/>
            <person name="Mangelson H."/>
            <person name="Liachko I."/>
            <person name="Sullivan S."/>
            <person name="Sone E.D."/>
            <person name="Koren S."/>
            <person name="Silverstein K.A.T."/>
            <person name="Beckman K.B."/>
            <person name="Gohl D.M."/>
        </authorList>
    </citation>
    <scope>NUCLEOTIDE SEQUENCE</scope>
    <source>
        <strain evidence="2">Duluth1</strain>
        <tissue evidence="2">Whole animal</tissue>
    </source>
</reference>
<keyword evidence="1" id="KW-0812">Transmembrane</keyword>
<evidence type="ECO:0000313" key="3">
    <source>
        <dbReference type="Proteomes" id="UP000828390"/>
    </source>
</evidence>
<dbReference type="AlphaFoldDB" id="A0A9D4KNL4"/>
<feature type="transmembrane region" description="Helical" evidence="1">
    <location>
        <begin position="107"/>
        <end position="127"/>
    </location>
</feature>
<organism evidence="2 3">
    <name type="scientific">Dreissena polymorpha</name>
    <name type="common">Zebra mussel</name>
    <name type="synonym">Mytilus polymorpha</name>
    <dbReference type="NCBI Taxonomy" id="45954"/>
    <lineage>
        <taxon>Eukaryota</taxon>
        <taxon>Metazoa</taxon>
        <taxon>Spiralia</taxon>
        <taxon>Lophotrochozoa</taxon>
        <taxon>Mollusca</taxon>
        <taxon>Bivalvia</taxon>
        <taxon>Autobranchia</taxon>
        <taxon>Heteroconchia</taxon>
        <taxon>Euheterodonta</taxon>
        <taxon>Imparidentia</taxon>
        <taxon>Neoheterodontei</taxon>
        <taxon>Myida</taxon>
        <taxon>Dreissenoidea</taxon>
        <taxon>Dreissenidae</taxon>
        <taxon>Dreissena</taxon>
    </lineage>
</organism>
<keyword evidence="3" id="KW-1185">Reference proteome</keyword>
<protein>
    <submittedName>
        <fullName evidence="2">Uncharacterized protein</fullName>
    </submittedName>
</protein>
<gene>
    <name evidence="2" type="ORF">DPMN_116758</name>
</gene>
<accession>A0A9D4KNL4</accession>